<sequence length="236" mass="26892">MRALVRGVAEENVTSGSRRVWAILRRQRHVLVSRKRVRRIMREEGLLREVHFPRPRLPATGNQAAREPNRLWMADITYLDTTDRGPVGLLPVEDTCTREILSWELLISCGAADAFRVLEAAVLARFPKTGRASGVTLKTDGGAQFTAHYFQDRARGLGLSLETRRKRRPEDGGIIESFNGHFKIDYIYTHEPTTYAETRLACGEHIRQYNEERPHSSLDYLTPAAFYQSKLKEAKG</sequence>
<dbReference type="PANTHER" id="PTHR46889">
    <property type="entry name" value="TRANSPOSASE INSF FOR INSERTION SEQUENCE IS3B-RELATED"/>
    <property type="match status" value="1"/>
</dbReference>
<dbReference type="Pfam" id="PF13683">
    <property type="entry name" value="rve_3"/>
    <property type="match status" value="1"/>
</dbReference>
<dbReference type="AlphaFoldDB" id="T1D9H8"/>
<dbReference type="InterPro" id="IPR036397">
    <property type="entry name" value="RNaseH_sf"/>
</dbReference>
<dbReference type="EMBL" id="AUZY01000666">
    <property type="protein sequence ID" value="EQD78089.1"/>
    <property type="molecule type" value="Genomic_DNA"/>
</dbReference>
<dbReference type="NCBIfam" id="NF033516">
    <property type="entry name" value="transpos_IS3"/>
    <property type="match status" value="1"/>
</dbReference>
<evidence type="ECO:0000313" key="2">
    <source>
        <dbReference type="EMBL" id="EQD78089.1"/>
    </source>
</evidence>
<dbReference type="Gene3D" id="3.30.420.10">
    <property type="entry name" value="Ribonuclease H-like superfamily/Ribonuclease H"/>
    <property type="match status" value="1"/>
</dbReference>
<gene>
    <name evidence="2" type="ORF">B1B_00909</name>
</gene>
<dbReference type="GO" id="GO:0015074">
    <property type="term" value="P:DNA integration"/>
    <property type="evidence" value="ECO:0007669"/>
    <property type="project" value="InterPro"/>
</dbReference>
<feature type="domain" description="Integrase catalytic" evidence="1">
    <location>
        <begin position="64"/>
        <end position="231"/>
    </location>
</feature>
<organism evidence="2">
    <name type="scientific">mine drainage metagenome</name>
    <dbReference type="NCBI Taxonomy" id="410659"/>
    <lineage>
        <taxon>unclassified sequences</taxon>
        <taxon>metagenomes</taxon>
        <taxon>ecological metagenomes</taxon>
    </lineage>
</organism>
<dbReference type="PROSITE" id="PS50994">
    <property type="entry name" value="INTEGRASE"/>
    <property type="match status" value="1"/>
</dbReference>
<protein>
    <submittedName>
        <fullName evidence="2">Integrase catalytic region</fullName>
    </submittedName>
</protein>
<dbReference type="InterPro" id="IPR048020">
    <property type="entry name" value="Transpos_IS3"/>
</dbReference>
<proteinExistence type="predicted"/>
<accession>T1D9H8</accession>
<dbReference type="PANTHER" id="PTHR46889:SF4">
    <property type="entry name" value="TRANSPOSASE INSO FOR INSERTION SEQUENCE ELEMENT IS911B-RELATED"/>
    <property type="match status" value="1"/>
</dbReference>
<name>T1D9H8_9ZZZZ</name>
<reference evidence="2" key="1">
    <citation type="submission" date="2013-08" db="EMBL/GenBank/DDBJ databases">
        <authorList>
            <person name="Mendez C."/>
            <person name="Richter M."/>
            <person name="Ferrer M."/>
            <person name="Sanchez J."/>
        </authorList>
    </citation>
    <scope>NUCLEOTIDE SEQUENCE</scope>
</reference>
<dbReference type="Pfam" id="PF13276">
    <property type="entry name" value="HTH_21"/>
    <property type="match status" value="1"/>
</dbReference>
<dbReference type="InterPro" id="IPR050900">
    <property type="entry name" value="Transposase_IS3/IS150/IS904"/>
</dbReference>
<dbReference type="InterPro" id="IPR025948">
    <property type="entry name" value="HTH-like_dom"/>
</dbReference>
<evidence type="ECO:0000259" key="1">
    <source>
        <dbReference type="PROSITE" id="PS50994"/>
    </source>
</evidence>
<dbReference type="InterPro" id="IPR012337">
    <property type="entry name" value="RNaseH-like_sf"/>
</dbReference>
<dbReference type="GO" id="GO:0003676">
    <property type="term" value="F:nucleic acid binding"/>
    <property type="evidence" value="ECO:0007669"/>
    <property type="project" value="InterPro"/>
</dbReference>
<reference evidence="2" key="2">
    <citation type="journal article" date="2014" name="ISME J.">
        <title>Microbial stratification in low pH oxic and suboxic macroscopic growths along an acid mine drainage.</title>
        <authorList>
            <person name="Mendez-Garcia C."/>
            <person name="Mesa V."/>
            <person name="Sprenger R.R."/>
            <person name="Richter M."/>
            <person name="Diez M.S."/>
            <person name="Solano J."/>
            <person name="Bargiela R."/>
            <person name="Golyshina O.V."/>
            <person name="Manteca A."/>
            <person name="Ramos J.L."/>
            <person name="Gallego J.R."/>
            <person name="Llorente I."/>
            <person name="Martins Dos Santos V.A."/>
            <person name="Jensen O.N."/>
            <person name="Pelaez A.I."/>
            <person name="Sanchez J."/>
            <person name="Ferrer M."/>
        </authorList>
    </citation>
    <scope>NUCLEOTIDE SEQUENCE</scope>
</reference>
<comment type="caution">
    <text evidence="2">The sequence shown here is derived from an EMBL/GenBank/DDBJ whole genome shotgun (WGS) entry which is preliminary data.</text>
</comment>
<dbReference type="InterPro" id="IPR001584">
    <property type="entry name" value="Integrase_cat-core"/>
</dbReference>
<dbReference type="SUPFAM" id="SSF53098">
    <property type="entry name" value="Ribonuclease H-like"/>
    <property type="match status" value="1"/>
</dbReference>